<dbReference type="PANTHER" id="PTHR48081:SF3">
    <property type="entry name" value="ALPHA_BETA HYDROLASE FOLD-3 DOMAIN-CONTAINING PROTEIN"/>
    <property type="match status" value="1"/>
</dbReference>
<dbReference type="EMBL" id="ML977503">
    <property type="protein sequence ID" value="KAF2130775.1"/>
    <property type="molecule type" value="Genomic_DNA"/>
</dbReference>
<dbReference type="InterPro" id="IPR050300">
    <property type="entry name" value="GDXG_lipolytic_enzyme"/>
</dbReference>
<dbReference type="GeneID" id="54407016"/>
<feature type="domain" description="BD-FAE-like" evidence="2">
    <location>
        <begin position="228"/>
        <end position="274"/>
    </location>
</feature>
<evidence type="ECO:0000259" key="2">
    <source>
        <dbReference type="Pfam" id="PF20434"/>
    </source>
</evidence>
<reference evidence="3" key="1">
    <citation type="journal article" date="2020" name="Stud. Mycol.">
        <title>101 Dothideomycetes genomes: a test case for predicting lifestyles and emergence of pathogens.</title>
        <authorList>
            <person name="Haridas S."/>
            <person name="Albert R."/>
            <person name="Binder M."/>
            <person name="Bloem J."/>
            <person name="Labutti K."/>
            <person name="Salamov A."/>
            <person name="Andreopoulos B."/>
            <person name="Baker S."/>
            <person name="Barry K."/>
            <person name="Bills G."/>
            <person name="Bluhm B."/>
            <person name="Cannon C."/>
            <person name="Castanera R."/>
            <person name="Culley D."/>
            <person name="Daum C."/>
            <person name="Ezra D."/>
            <person name="Gonzalez J."/>
            <person name="Henrissat B."/>
            <person name="Kuo A."/>
            <person name="Liang C."/>
            <person name="Lipzen A."/>
            <person name="Lutzoni F."/>
            <person name="Magnuson J."/>
            <person name="Mondo S."/>
            <person name="Nolan M."/>
            <person name="Ohm R."/>
            <person name="Pangilinan J."/>
            <person name="Park H.-J."/>
            <person name="Ramirez L."/>
            <person name="Alfaro M."/>
            <person name="Sun H."/>
            <person name="Tritt A."/>
            <person name="Yoshinaga Y."/>
            <person name="Zwiers L.-H."/>
            <person name="Turgeon B."/>
            <person name="Goodwin S."/>
            <person name="Spatafora J."/>
            <person name="Crous P."/>
            <person name="Grigoriev I."/>
        </authorList>
    </citation>
    <scope>NUCLEOTIDE SEQUENCE</scope>
    <source>
        <strain evidence="3">CBS 119687</strain>
    </source>
</reference>
<protein>
    <submittedName>
        <fullName evidence="3">Alpha/beta-hydrolase</fullName>
    </submittedName>
</protein>
<dbReference type="OrthoDB" id="19653at2759"/>
<sequence>MTSLPKPLRVPYKTVQNVDLPTDIYVPEQSSKFAPVLIMIHGGAFMLGSSDLNNKDQIQDCLERGWVVLGIEHRLCPGVNVLEGPITDVRDVLKWTQNGGLAKALKDNGNKVVPDEERVVVMGTSSGGHLALSTAWDVPKRPLAILDFYGAKHFRDPFWYETLDSLPEHFREPRPEGEIEGLYNEKTTFVGGLSLEGQAADPSAPNPKTRQAFAMHQISTGKVIKTIWPQTPDNLQLIDPVLNVNKDWPPVAIVHGTADKMVLMRLSKELESQLIAQGVETEFIEVEGEPHTFAGSMKKGSKTWDTQRKGFDFLEKIITTSYNS</sequence>
<accession>A0A6A6AI48</accession>
<dbReference type="GO" id="GO:0016787">
    <property type="term" value="F:hydrolase activity"/>
    <property type="evidence" value="ECO:0007669"/>
    <property type="project" value="UniProtKB-KW"/>
</dbReference>
<gene>
    <name evidence="3" type="ORF">P153DRAFT_355615</name>
</gene>
<dbReference type="Proteomes" id="UP000799771">
    <property type="component" value="Unassembled WGS sequence"/>
</dbReference>
<keyword evidence="1 3" id="KW-0378">Hydrolase</keyword>
<evidence type="ECO:0000313" key="4">
    <source>
        <dbReference type="Proteomes" id="UP000799771"/>
    </source>
</evidence>
<keyword evidence="4" id="KW-1185">Reference proteome</keyword>
<dbReference type="PANTHER" id="PTHR48081">
    <property type="entry name" value="AB HYDROLASE SUPERFAMILY PROTEIN C4A8.06C"/>
    <property type="match status" value="1"/>
</dbReference>
<dbReference type="Gene3D" id="3.40.50.1820">
    <property type="entry name" value="alpha/beta hydrolase"/>
    <property type="match status" value="1"/>
</dbReference>
<dbReference type="Pfam" id="PF20434">
    <property type="entry name" value="BD-FAE"/>
    <property type="match status" value="2"/>
</dbReference>
<dbReference type="InterPro" id="IPR029058">
    <property type="entry name" value="AB_hydrolase_fold"/>
</dbReference>
<organism evidence="3 4">
    <name type="scientific">Dothidotthia symphoricarpi CBS 119687</name>
    <dbReference type="NCBI Taxonomy" id="1392245"/>
    <lineage>
        <taxon>Eukaryota</taxon>
        <taxon>Fungi</taxon>
        <taxon>Dikarya</taxon>
        <taxon>Ascomycota</taxon>
        <taxon>Pezizomycotina</taxon>
        <taxon>Dothideomycetes</taxon>
        <taxon>Pleosporomycetidae</taxon>
        <taxon>Pleosporales</taxon>
        <taxon>Dothidotthiaceae</taxon>
        <taxon>Dothidotthia</taxon>
    </lineage>
</organism>
<dbReference type="SUPFAM" id="SSF53474">
    <property type="entry name" value="alpha/beta-Hydrolases"/>
    <property type="match status" value="1"/>
</dbReference>
<proteinExistence type="predicted"/>
<evidence type="ECO:0000256" key="1">
    <source>
        <dbReference type="ARBA" id="ARBA00022801"/>
    </source>
</evidence>
<feature type="domain" description="BD-FAE-like" evidence="2">
    <location>
        <begin position="23"/>
        <end position="135"/>
    </location>
</feature>
<name>A0A6A6AI48_9PLEO</name>
<dbReference type="RefSeq" id="XP_033525162.1">
    <property type="nucleotide sequence ID" value="XM_033666584.1"/>
</dbReference>
<dbReference type="InterPro" id="IPR049492">
    <property type="entry name" value="BD-FAE-like_dom"/>
</dbReference>
<dbReference type="AlphaFoldDB" id="A0A6A6AI48"/>
<evidence type="ECO:0000313" key="3">
    <source>
        <dbReference type="EMBL" id="KAF2130775.1"/>
    </source>
</evidence>